<accession>X0Y123</accession>
<reference evidence="1" key="1">
    <citation type="journal article" date="2014" name="Front. Microbiol.">
        <title>High frequency of phylogenetically diverse reductive dehalogenase-homologous genes in deep subseafloor sedimentary metagenomes.</title>
        <authorList>
            <person name="Kawai M."/>
            <person name="Futagami T."/>
            <person name="Toyoda A."/>
            <person name="Takaki Y."/>
            <person name="Nishi S."/>
            <person name="Hori S."/>
            <person name="Arai W."/>
            <person name="Tsubouchi T."/>
            <person name="Morono Y."/>
            <person name="Uchiyama I."/>
            <person name="Ito T."/>
            <person name="Fujiyama A."/>
            <person name="Inagaki F."/>
            <person name="Takami H."/>
        </authorList>
    </citation>
    <scope>NUCLEOTIDE SEQUENCE</scope>
    <source>
        <strain evidence="1">Expedition CK06-06</strain>
    </source>
</reference>
<protein>
    <recommendedName>
        <fullName evidence="2">Thioesterase domain-containing protein</fullName>
    </recommendedName>
</protein>
<dbReference type="GO" id="GO:0047617">
    <property type="term" value="F:fatty acyl-CoA hydrolase activity"/>
    <property type="evidence" value="ECO:0007669"/>
    <property type="project" value="TreeGrafter"/>
</dbReference>
<proteinExistence type="predicted"/>
<evidence type="ECO:0008006" key="2">
    <source>
        <dbReference type="Google" id="ProtNLM"/>
    </source>
</evidence>
<dbReference type="CDD" id="cd00586">
    <property type="entry name" value="4HBT"/>
    <property type="match status" value="1"/>
</dbReference>
<dbReference type="Pfam" id="PF13279">
    <property type="entry name" value="4HBT_2"/>
    <property type="match status" value="1"/>
</dbReference>
<dbReference type="AlphaFoldDB" id="X0Y123"/>
<evidence type="ECO:0000313" key="1">
    <source>
        <dbReference type="EMBL" id="GAG30606.1"/>
    </source>
</evidence>
<sequence>MQAKTDHDVYELPVSLTEADIDELDHVNNTVYLRWVQEAAIAHWRHTASVRQQAEIVWVVLRHEIDYKRPARLGDDVKARTWVGTATTHAFDRHTEIRRAADDRLLARARTVWCPIDLETGRPMKVDDDVRRRFSVSEAPRTSP</sequence>
<organism evidence="1">
    <name type="scientific">marine sediment metagenome</name>
    <dbReference type="NCBI Taxonomy" id="412755"/>
    <lineage>
        <taxon>unclassified sequences</taxon>
        <taxon>metagenomes</taxon>
        <taxon>ecological metagenomes</taxon>
    </lineage>
</organism>
<dbReference type="SUPFAM" id="SSF54637">
    <property type="entry name" value="Thioesterase/thiol ester dehydrase-isomerase"/>
    <property type="match status" value="1"/>
</dbReference>
<dbReference type="InterPro" id="IPR050563">
    <property type="entry name" value="4-hydroxybenzoyl-CoA_TE"/>
</dbReference>
<dbReference type="Gene3D" id="3.10.129.10">
    <property type="entry name" value="Hotdog Thioesterase"/>
    <property type="match status" value="1"/>
</dbReference>
<gene>
    <name evidence="1" type="ORF">S01H1_71875</name>
</gene>
<dbReference type="PANTHER" id="PTHR31793:SF24">
    <property type="entry name" value="LONG-CHAIN ACYL-COA THIOESTERASE FADM"/>
    <property type="match status" value="1"/>
</dbReference>
<comment type="caution">
    <text evidence="1">The sequence shown here is derived from an EMBL/GenBank/DDBJ whole genome shotgun (WGS) entry which is preliminary data.</text>
</comment>
<dbReference type="InterPro" id="IPR029069">
    <property type="entry name" value="HotDog_dom_sf"/>
</dbReference>
<name>X0Y123_9ZZZZ</name>
<dbReference type="PANTHER" id="PTHR31793">
    <property type="entry name" value="4-HYDROXYBENZOYL-COA THIOESTERASE FAMILY MEMBER"/>
    <property type="match status" value="1"/>
</dbReference>
<dbReference type="EMBL" id="BARS01047890">
    <property type="protein sequence ID" value="GAG30606.1"/>
    <property type="molecule type" value="Genomic_DNA"/>
</dbReference>